<evidence type="ECO:0008006" key="4">
    <source>
        <dbReference type="Google" id="ProtNLM"/>
    </source>
</evidence>
<keyword evidence="1" id="KW-0472">Membrane</keyword>
<keyword evidence="1" id="KW-1133">Transmembrane helix</keyword>
<keyword evidence="1" id="KW-0812">Transmembrane</keyword>
<dbReference type="RefSeq" id="WP_091850606.1">
    <property type="nucleotide sequence ID" value="NZ_FOHZ01000007.1"/>
</dbReference>
<dbReference type="Proteomes" id="UP000198762">
    <property type="component" value="Unassembled WGS sequence"/>
</dbReference>
<proteinExistence type="predicted"/>
<dbReference type="InterPro" id="IPR021296">
    <property type="entry name" value="DUF2868"/>
</dbReference>
<accession>A0A1I0DE62</accession>
<feature type="transmembrane region" description="Helical" evidence="1">
    <location>
        <begin position="102"/>
        <end position="123"/>
    </location>
</feature>
<evidence type="ECO:0000313" key="3">
    <source>
        <dbReference type="Proteomes" id="UP000198762"/>
    </source>
</evidence>
<keyword evidence="3" id="KW-1185">Reference proteome</keyword>
<evidence type="ECO:0000313" key="2">
    <source>
        <dbReference type="EMBL" id="SET30540.1"/>
    </source>
</evidence>
<name>A0A1I0DE62_9GAMM</name>
<gene>
    <name evidence="2" type="ORF">SAMN04487962_1078</name>
</gene>
<sequence length="459" mass="50530">MPGHLETLLAFDRQYQRDQQQSPVFLHRRDRRYALDSSEGQAPDISRWLAQLHAIGSHGADRYDFPEIRFWRRFSNGFIAAGALLGVITMSGLLFYDGGQQINVTVILGFVLLQLMLALYTAVQGLAGWQPWAPLIHSLQQRLQKQQPSPALSPLLGPMMTRTAQTAGLVFGATALITLLLSVVFQDLAFGWSTTLDTSAEAWHRVVSWVALPWSGWLPVASPSLDLVEDTRFFRLEGSGVDTASARWGAWWPFVAMTWLAWIILPRAILLAVATVDLRRKGRRALTRHPGYQALLWRMETPAVDTGADTRDSGKLPEDHHSATVTVPHSPLAVSWAGATADALLPGVDKPLPRAGGAQSLQADRDTLANLAHQITEGRRQLVVVTRSWEPPTAELADFLEDASEQLPGVTITLLPVATEPGQRPDEQKLGQWLRFAERVGQGVRVAAAETQEAAHGVQ</sequence>
<dbReference type="AlphaFoldDB" id="A0A1I0DE62"/>
<dbReference type="OrthoDB" id="7056210at2"/>
<evidence type="ECO:0000256" key="1">
    <source>
        <dbReference type="SAM" id="Phobius"/>
    </source>
</evidence>
<dbReference type="EMBL" id="FOHZ01000007">
    <property type="protein sequence ID" value="SET30540.1"/>
    <property type="molecule type" value="Genomic_DNA"/>
</dbReference>
<dbReference type="STRING" id="430453.SAMN04487962_1078"/>
<protein>
    <recommendedName>
        <fullName evidence="4">DUF2868 domain-containing protein</fullName>
    </recommendedName>
</protein>
<reference evidence="3" key="1">
    <citation type="submission" date="2016-10" db="EMBL/GenBank/DDBJ databases">
        <authorList>
            <person name="Varghese N."/>
            <person name="Submissions S."/>
        </authorList>
    </citation>
    <scope>NUCLEOTIDE SEQUENCE [LARGE SCALE GENOMIC DNA]</scope>
    <source>
        <strain evidence="3">CGMCC 1.6489</strain>
    </source>
</reference>
<feature type="transmembrane region" description="Helical" evidence="1">
    <location>
        <begin position="250"/>
        <end position="274"/>
    </location>
</feature>
<dbReference type="Pfam" id="PF11067">
    <property type="entry name" value="DUF2868"/>
    <property type="match status" value="1"/>
</dbReference>
<organism evidence="2 3">
    <name type="scientific">Marinobacter segnicrescens</name>
    <dbReference type="NCBI Taxonomy" id="430453"/>
    <lineage>
        <taxon>Bacteria</taxon>
        <taxon>Pseudomonadati</taxon>
        <taxon>Pseudomonadota</taxon>
        <taxon>Gammaproteobacteria</taxon>
        <taxon>Pseudomonadales</taxon>
        <taxon>Marinobacteraceae</taxon>
        <taxon>Marinobacter</taxon>
    </lineage>
</organism>
<feature type="transmembrane region" description="Helical" evidence="1">
    <location>
        <begin position="166"/>
        <end position="185"/>
    </location>
</feature>
<feature type="transmembrane region" description="Helical" evidence="1">
    <location>
        <begin position="78"/>
        <end position="96"/>
    </location>
</feature>